<feature type="region of interest" description="Disordered" evidence="7">
    <location>
        <begin position="709"/>
        <end position="729"/>
    </location>
</feature>
<evidence type="ECO:0000256" key="1">
    <source>
        <dbReference type="ARBA" id="ARBA00022527"/>
    </source>
</evidence>
<feature type="region of interest" description="Disordered" evidence="7">
    <location>
        <begin position="422"/>
        <end position="488"/>
    </location>
</feature>
<dbReference type="CDD" id="cd14099">
    <property type="entry name" value="STKc_PLK"/>
    <property type="match status" value="1"/>
</dbReference>
<organism evidence="9 10">
    <name type="scientific">Cladophialophora yegresii CBS 114405</name>
    <dbReference type="NCBI Taxonomy" id="1182544"/>
    <lineage>
        <taxon>Eukaryota</taxon>
        <taxon>Fungi</taxon>
        <taxon>Dikarya</taxon>
        <taxon>Ascomycota</taxon>
        <taxon>Pezizomycotina</taxon>
        <taxon>Eurotiomycetes</taxon>
        <taxon>Chaetothyriomycetidae</taxon>
        <taxon>Chaetothyriales</taxon>
        <taxon>Herpotrichiellaceae</taxon>
        <taxon>Cladophialophora</taxon>
    </lineage>
</organism>
<protein>
    <submittedName>
        <fullName evidence="9">PLK protein kinase</fullName>
    </submittedName>
</protein>
<evidence type="ECO:0000256" key="4">
    <source>
        <dbReference type="ARBA" id="ARBA00022777"/>
    </source>
</evidence>
<feature type="compositionally biased region" description="Basic and acidic residues" evidence="7">
    <location>
        <begin position="22"/>
        <end position="45"/>
    </location>
</feature>
<feature type="compositionally biased region" description="Polar residues" evidence="7">
    <location>
        <begin position="48"/>
        <end position="58"/>
    </location>
</feature>
<name>W9VX54_9EURO</name>
<dbReference type="OrthoDB" id="408964at2759"/>
<dbReference type="VEuPathDB" id="FungiDB:A1O7_07155"/>
<sequence length="1055" mass="117225">MEVLSPRSVNLPMAPPQATKKTKAESRPKPEEKPTNPDRIDDRWRPPTSITEPGSSPETYIMGRKLGKGGFAVCFEGKSKTTSEVFALKVVKAKVEQKKMMEKFRTELQIHAKMHHPNIVEFLRAFTIDEHTYVVLQMCPNGSLTEMVKVRACLSLPEVRRYMIQICGGVKYMHKRSVIHRDLKMGNIFLDARMNIKIGDFGLAAVMADEHDRRTTLCGTPNYIAPEILSKSSNRGHDNKVDTWAIGVICYAMLVGTPPFQSKTQQEIYTKLRTLEYEWKIDSKNYIPQQAKDFVASCLNLNSAERPEMDELVEHEFFTMGAIADVLDISCLKTEPLWLENADPRGDKVVSGYGIGHSRICRECGVGIGSDGRPRAGVGVGVNISTLVEIEAENREGCAPMVPLPSGTLYRQFSDAHAEWTARQQHPLLPSRVRSRKPIEQKSEQPAASKQSKPEAELLPISAPRAPSTMSAASRPVQSFAAQQRQQALPAGAVRRALVDLEDVDRPKQTQPTEPPLQALLRERPLRAATIRTTRSTTLREPASQISKTLPRSTTAPDGVGEIARQTVGQARPESRRVKSSTAGLPVRSADKFGTSVQQPAESGQAMLIRPGSSSSGSSGPLEDVGTRALRTTTGNDWKIAPEKPDKEQRVARGAPQSLATSRLESVPHSSWPKHQARIIAKADRASSVPYSSSPAVLRSLRDLHAALDPRGNLEKRPRSAYGTRKVRPRSNYPRVDKWVDYSTRHGIAYILTDGTVGMVLKSSEDNKMPSSCVVVRNASAHTIKRAKGLEYQFVPQGPDAQDVEFYEQTDYQMGMVRLDVPARNFLLDLQSHPSQVAAANALQATLSGGEAERMKEVALLDKFGKYMNKQGGHGATSDKKSEHFIHFYQRVGNVTVWRYTDGGLQFNFPDHTKITVYKQISEADMEDSHWQVNCVYLMPTDAVGLANHGIVSSEAMERRDELSLPLEDIMADSLRRSEMEIVRTNEIKEKLCWVRAVIGCWIKEGGLGRMGEERLGWSGLQERRSDKPMKLQWVTVGRFGGDGDGVAKEESRHS</sequence>
<keyword evidence="10" id="KW-1185">Reference proteome</keyword>
<evidence type="ECO:0000256" key="2">
    <source>
        <dbReference type="ARBA" id="ARBA00022679"/>
    </source>
</evidence>
<dbReference type="PANTHER" id="PTHR24345:SF0">
    <property type="entry name" value="CELL CYCLE SERINE_THREONINE-PROTEIN KINASE CDC5_MSD2"/>
    <property type="match status" value="1"/>
</dbReference>
<proteinExistence type="predicted"/>
<comment type="caution">
    <text evidence="9">The sequence shown here is derived from an EMBL/GenBank/DDBJ whole genome shotgun (WGS) entry which is preliminary data.</text>
</comment>
<dbReference type="InterPro" id="IPR011009">
    <property type="entry name" value="Kinase-like_dom_sf"/>
</dbReference>
<feature type="compositionally biased region" description="Basic and acidic residues" evidence="7">
    <location>
        <begin position="640"/>
        <end position="651"/>
    </location>
</feature>
<dbReference type="InterPro" id="IPR000719">
    <property type="entry name" value="Prot_kinase_dom"/>
</dbReference>
<dbReference type="Pfam" id="PF00069">
    <property type="entry name" value="Pkinase"/>
    <property type="match status" value="1"/>
</dbReference>
<keyword evidence="5 6" id="KW-0067">ATP-binding</keyword>
<dbReference type="PROSITE" id="PS50011">
    <property type="entry name" value="PROTEIN_KINASE_DOM"/>
    <property type="match status" value="1"/>
</dbReference>
<dbReference type="eggNOG" id="KOG0575">
    <property type="taxonomic scope" value="Eukaryota"/>
</dbReference>
<feature type="region of interest" description="Disordered" evidence="7">
    <location>
        <begin position="1"/>
        <end position="60"/>
    </location>
</feature>
<evidence type="ECO:0000313" key="9">
    <source>
        <dbReference type="EMBL" id="EXJ56811.1"/>
    </source>
</evidence>
<dbReference type="Gene3D" id="3.30.200.20">
    <property type="entry name" value="Phosphorylase Kinase, domain 1"/>
    <property type="match status" value="1"/>
</dbReference>
<evidence type="ECO:0000256" key="3">
    <source>
        <dbReference type="ARBA" id="ARBA00022741"/>
    </source>
</evidence>
<evidence type="ECO:0000256" key="6">
    <source>
        <dbReference type="PROSITE-ProRule" id="PRU10141"/>
    </source>
</evidence>
<dbReference type="GO" id="GO:0005524">
    <property type="term" value="F:ATP binding"/>
    <property type="evidence" value="ECO:0007669"/>
    <property type="project" value="UniProtKB-UniRule"/>
</dbReference>
<dbReference type="PROSITE" id="PS00108">
    <property type="entry name" value="PROTEIN_KINASE_ST"/>
    <property type="match status" value="1"/>
</dbReference>
<dbReference type="HOGENOM" id="CLU_000288_46_0_1"/>
<dbReference type="SUPFAM" id="SSF56112">
    <property type="entry name" value="Protein kinase-like (PK-like)"/>
    <property type="match status" value="1"/>
</dbReference>
<feature type="compositionally biased region" description="Polar residues" evidence="7">
    <location>
        <begin position="468"/>
        <end position="487"/>
    </location>
</feature>
<feature type="region of interest" description="Disordered" evidence="7">
    <location>
        <begin position="537"/>
        <end position="675"/>
    </location>
</feature>
<evidence type="ECO:0000256" key="7">
    <source>
        <dbReference type="SAM" id="MobiDB-lite"/>
    </source>
</evidence>
<keyword evidence="2" id="KW-0808">Transferase</keyword>
<keyword evidence="3 6" id="KW-0547">Nucleotide-binding</keyword>
<evidence type="ECO:0000259" key="8">
    <source>
        <dbReference type="PROSITE" id="PS50011"/>
    </source>
</evidence>
<keyword evidence="4 9" id="KW-0418">Kinase</keyword>
<dbReference type="CDD" id="cd13118">
    <property type="entry name" value="POLO_box_1"/>
    <property type="match status" value="1"/>
</dbReference>
<feature type="binding site" evidence="6">
    <location>
        <position position="89"/>
    </location>
    <ligand>
        <name>ATP</name>
        <dbReference type="ChEBI" id="CHEBI:30616"/>
    </ligand>
</feature>
<dbReference type="FunFam" id="1.10.510.10:FF:000652">
    <property type="entry name" value="Serine/threonine-protein kinase"/>
    <property type="match status" value="1"/>
</dbReference>
<dbReference type="GO" id="GO:0005816">
    <property type="term" value="C:spindle pole body"/>
    <property type="evidence" value="ECO:0007669"/>
    <property type="project" value="TreeGrafter"/>
</dbReference>
<dbReference type="GO" id="GO:0004674">
    <property type="term" value="F:protein serine/threonine kinase activity"/>
    <property type="evidence" value="ECO:0007669"/>
    <property type="project" value="UniProtKB-KW"/>
</dbReference>
<evidence type="ECO:0000256" key="5">
    <source>
        <dbReference type="ARBA" id="ARBA00022840"/>
    </source>
</evidence>
<dbReference type="InterPro" id="IPR008271">
    <property type="entry name" value="Ser/Thr_kinase_AS"/>
</dbReference>
<dbReference type="AlphaFoldDB" id="W9VX54"/>
<dbReference type="Gene3D" id="1.10.510.10">
    <property type="entry name" value="Transferase(Phosphotransferase) domain 1"/>
    <property type="match status" value="1"/>
</dbReference>
<dbReference type="PANTHER" id="PTHR24345">
    <property type="entry name" value="SERINE/THREONINE-PROTEIN KINASE PLK"/>
    <property type="match status" value="1"/>
</dbReference>
<dbReference type="GO" id="GO:0000776">
    <property type="term" value="C:kinetochore"/>
    <property type="evidence" value="ECO:0007669"/>
    <property type="project" value="TreeGrafter"/>
</dbReference>
<dbReference type="SMART" id="SM00220">
    <property type="entry name" value="S_TKc"/>
    <property type="match status" value="1"/>
</dbReference>
<dbReference type="GeneID" id="19181730"/>
<dbReference type="GO" id="GO:0005737">
    <property type="term" value="C:cytoplasm"/>
    <property type="evidence" value="ECO:0007669"/>
    <property type="project" value="TreeGrafter"/>
</dbReference>
<dbReference type="GO" id="GO:0007052">
    <property type="term" value="P:mitotic spindle organization"/>
    <property type="evidence" value="ECO:0007669"/>
    <property type="project" value="TreeGrafter"/>
</dbReference>
<evidence type="ECO:0000313" key="10">
    <source>
        <dbReference type="Proteomes" id="UP000019473"/>
    </source>
</evidence>
<dbReference type="GO" id="GO:0000922">
    <property type="term" value="C:spindle pole"/>
    <property type="evidence" value="ECO:0007669"/>
    <property type="project" value="TreeGrafter"/>
</dbReference>
<gene>
    <name evidence="9" type="ORF">A1O7_07155</name>
</gene>
<feature type="domain" description="Protein kinase" evidence="8">
    <location>
        <begin position="60"/>
        <end position="318"/>
    </location>
</feature>
<reference evidence="9 10" key="1">
    <citation type="submission" date="2013-03" db="EMBL/GenBank/DDBJ databases">
        <title>The Genome Sequence of Cladophialophora yegresii CBS 114405.</title>
        <authorList>
            <consortium name="The Broad Institute Genomics Platform"/>
            <person name="Cuomo C."/>
            <person name="de Hoog S."/>
            <person name="Gorbushina A."/>
            <person name="Walker B."/>
            <person name="Young S.K."/>
            <person name="Zeng Q."/>
            <person name="Gargeya S."/>
            <person name="Fitzgerald M."/>
            <person name="Haas B."/>
            <person name="Abouelleil A."/>
            <person name="Allen A.W."/>
            <person name="Alvarado L."/>
            <person name="Arachchi H.M."/>
            <person name="Berlin A.M."/>
            <person name="Chapman S.B."/>
            <person name="Gainer-Dewar J."/>
            <person name="Goldberg J."/>
            <person name="Griggs A."/>
            <person name="Gujja S."/>
            <person name="Hansen M."/>
            <person name="Howarth C."/>
            <person name="Imamovic A."/>
            <person name="Ireland A."/>
            <person name="Larimer J."/>
            <person name="McCowan C."/>
            <person name="Murphy C."/>
            <person name="Pearson M."/>
            <person name="Poon T.W."/>
            <person name="Priest M."/>
            <person name="Roberts A."/>
            <person name="Saif S."/>
            <person name="Shea T."/>
            <person name="Sisk P."/>
            <person name="Sykes S."/>
            <person name="Wortman J."/>
            <person name="Nusbaum C."/>
            <person name="Birren B."/>
        </authorList>
    </citation>
    <scope>NUCLEOTIDE SEQUENCE [LARGE SCALE GENOMIC DNA]</scope>
    <source>
        <strain evidence="9 10">CBS 114405</strain>
    </source>
</reference>
<dbReference type="EMBL" id="AMGW01000005">
    <property type="protein sequence ID" value="EXJ56811.1"/>
    <property type="molecule type" value="Genomic_DNA"/>
</dbReference>
<dbReference type="Gene3D" id="3.30.1120.30">
    <property type="entry name" value="POLO box domain"/>
    <property type="match status" value="1"/>
</dbReference>
<dbReference type="InterPro" id="IPR033701">
    <property type="entry name" value="POLO_box_1"/>
</dbReference>
<accession>W9VX54</accession>
<dbReference type="FunFam" id="3.30.200.20:FF:000042">
    <property type="entry name" value="Aurora kinase A"/>
    <property type="match status" value="1"/>
</dbReference>
<dbReference type="InterPro" id="IPR036947">
    <property type="entry name" value="POLO_box_dom_sf"/>
</dbReference>
<feature type="compositionally biased region" description="Basic and acidic residues" evidence="7">
    <location>
        <begin position="709"/>
        <end position="718"/>
    </location>
</feature>
<dbReference type="RefSeq" id="XP_007759345.1">
    <property type="nucleotide sequence ID" value="XM_007761155.1"/>
</dbReference>
<dbReference type="SUPFAM" id="SSF82615">
    <property type="entry name" value="Polo-box domain"/>
    <property type="match status" value="2"/>
</dbReference>
<dbReference type="STRING" id="1182544.W9VX54"/>
<keyword evidence="1" id="KW-0723">Serine/threonine-protein kinase</keyword>
<dbReference type="PROSITE" id="PS00107">
    <property type="entry name" value="PROTEIN_KINASE_ATP"/>
    <property type="match status" value="1"/>
</dbReference>
<dbReference type="InterPro" id="IPR017441">
    <property type="entry name" value="Protein_kinase_ATP_BS"/>
</dbReference>
<dbReference type="Proteomes" id="UP000019473">
    <property type="component" value="Unassembled WGS sequence"/>
</dbReference>
<dbReference type="GO" id="GO:0005634">
    <property type="term" value="C:nucleus"/>
    <property type="evidence" value="ECO:0007669"/>
    <property type="project" value="TreeGrafter"/>
</dbReference>
<feature type="compositionally biased region" description="Polar residues" evidence="7">
    <location>
        <begin position="544"/>
        <end position="556"/>
    </location>
</feature>